<gene>
    <name evidence="5" type="ORF">GCM10009096_19570</name>
</gene>
<dbReference type="PANTHER" id="PTHR45138:SF9">
    <property type="entry name" value="DIGUANYLATE CYCLASE DGCM-RELATED"/>
    <property type="match status" value="1"/>
</dbReference>
<dbReference type="Gene3D" id="3.30.70.270">
    <property type="match status" value="1"/>
</dbReference>
<dbReference type="InterPro" id="IPR011623">
    <property type="entry name" value="7TMR_DISM_rcpt_extracell_dom1"/>
</dbReference>
<proteinExistence type="predicted"/>
<keyword evidence="6" id="KW-1185">Reference proteome</keyword>
<reference evidence="5 6" key="1">
    <citation type="journal article" date="2019" name="Int. J. Syst. Evol. Microbiol.">
        <title>The Global Catalogue of Microorganisms (GCM) 10K type strain sequencing project: providing services to taxonomists for standard genome sequencing and annotation.</title>
        <authorList>
            <consortium name="The Broad Institute Genomics Platform"/>
            <consortium name="The Broad Institute Genome Sequencing Center for Infectious Disease"/>
            <person name="Wu L."/>
            <person name="Ma J."/>
        </authorList>
    </citation>
    <scope>NUCLEOTIDE SEQUENCE [LARGE SCALE GENOMIC DNA]</scope>
    <source>
        <strain evidence="5 6">JCM 14162</strain>
    </source>
</reference>
<accession>A0ABN1AJ23</accession>
<feature type="transmembrane region" description="Helical" evidence="3">
    <location>
        <begin position="135"/>
        <end position="154"/>
    </location>
</feature>
<feature type="domain" description="GGDEF" evidence="4">
    <location>
        <begin position="289"/>
        <end position="420"/>
    </location>
</feature>
<evidence type="ECO:0000256" key="2">
    <source>
        <dbReference type="ARBA" id="ARBA00034247"/>
    </source>
</evidence>
<dbReference type="SMART" id="SM00267">
    <property type="entry name" value="GGDEF"/>
    <property type="match status" value="1"/>
</dbReference>
<sequence>MWEGFDLYPFVCAAVAPIASAGASERAEIGLPDMQWSGVLTGIFIGMILLPIIYNAAFFPVLRERFLLWHGARGFCTVMLTIMLAPLAISPLLPIDSFPRLLMFFLFFDLAISISGPFLRSYLEPGMLSPKIYKLLGWSMPFTLAFTPLAYWVISNPTFVALRAIPLISVLIILNIALVQAFRRGSRAVKFQILAWAGVIVVSSASLIYNILFQAPLPGFFMLLFAAVIVEVIVSSVGVAYRFMHLKRQRDIARSEKIAMAKAALTDPLTKLPNRRALTSRFNDPAKEPIVGLAALDLDNFKKINDREGHERGDQVLVSVSAALQRDEFRDHSFSARLGGEEFVILFTHHSFEEMAEDMRQSINKTARALVPGLIQNVTASMGIIELRPEESLKSALIRADKLLYQAKANGRNKSLYDLAGRPSSKAAA</sequence>
<dbReference type="InterPro" id="IPR000160">
    <property type="entry name" value="GGDEF_dom"/>
</dbReference>
<dbReference type="InterPro" id="IPR043128">
    <property type="entry name" value="Rev_trsase/Diguanyl_cyclase"/>
</dbReference>
<feature type="transmembrane region" description="Helical" evidence="3">
    <location>
        <begin position="160"/>
        <end position="181"/>
    </location>
</feature>
<dbReference type="InterPro" id="IPR050469">
    <property type="entry name" value="Diguanylate_Cyclase"/>
</dbReference>
<dbReference type="CDD" id="cd01949">
    <property type="entry name" value="GGDEF"/>
    <property type="match status" value="1"/>
</dbReference>
<dbReference type="InterPro" id="IPR029787">
    <property type="entry name" value="Nucleotide_cyclase"/>
</dbReference>
<evidence type="ECO:0000259" key="4">
    <source>
        <dbReference type="PROSITE" id="PS50887"/>
    </source>
</evidence>
<protein>
    <recommendedName>
        <fullName evidence="1">diguanylate cyclase</fullName>
        <ecNumber evidence="1">2.7.7.65</ecNumber>
    </recommendedName>
</protein>
<feature type="transmembrane region" description="Helical" evidence="3">
    <location>
        <begin position="101"/>
        <end position="123"/>
    </location>
</feature>
<dbReference type="Pfam" id="PF07695">
    <property type="entry name" value="7TMR-DISM_7TM"/>
    <property type="match status" value="1"/>
</dbReference>
<keyword evidence="3" id="KW-0812">Transmembrane</keyword>
<comment type="catalytic activity">
    <reaction evidence="2">
        <text>2 GTP = 3',3'-c-di-GMP + 2 diphosphate</text>
        <dbReference type="Rhea" id="RHEA:24898"/>
        <dbReference type="ChEBI" id="CHEBI:33019"/>
        <dbReference type="ChEBI" id="CHEBI:37565"/>
        <dbReference type="ChEBI" id="CHEBI:58805"/>
        <dbReference type="EC" id="2.7.7.65"/>
    </reaction>
</comment>
<dbReference type="NCBIfam" id="TIGR00254">
    <property type="entry name" value="GGDEF"/>
    <property type="match status" value="1"/>
</dbReference>
<feature type="transmembrane region" description="Helical" evidence="3">
    <location>
        <begin position="219"/>
        <end position="241"/>
    </location>
</feature>
<feature type="transmembrane region" description="Helical" evidence="3">
    <location>
        <begin position="36"/>
        <end position="62"/>
    </location>
</feature>
<evidence type="ECO:0000313" key="5">
    <source>
        <dbReference type="EMBL" id="GAA0477759.1"/>
    </source>
</evidence>
<evidence type="ECO:0000313" key="6">
    <source>
        <dbReference type="Proteomes" id="UP001500713"/>
    </source>
</evidence>
<feature type="transmembrane region" description="Helical" evidence="3">
    <location>
        <begin position="74"/>
        <end position="95"/>
    </location>
</feature>
<name>A0ABN1AJ23_9SPHN</name>
<evidence type="ECO:0000256" key="1">
    <source>
        <dbReference type="ARBA" id="ARBA00012528"/>
    </source>
</evidence>
<keyword evidence="3" id="KW-1133">Transmembrane helix</keyword>
<keyword evidence="3" id="KW-0472">Membrane</keyword>
<dbReference type="Proteomes" id="UP001500713">
    <property type="component" value="Unassembled WGS sequence"/>
</dbReference>
<dbReference type="SUPFAM" id="SSF55073">
    <property type="entry name" value="Nucleotide cyclase"/>
    <property type="match status" value="1"/>
</dbReference>
<dbReference type="EC" id="2.7.7.65" evidence="1"/>
<organism evidence="5 6">
    <name type="scientific">Parasphingorhabdus litoris</name>
    <dbReference type="NCBI Taxonomy" id="394733"/>
    <lineage>
        <taxon>Bacteria</taxon>
        <taxon>Pseudomonadati</taxon>
        <taxon>Pseudomonadota</taxon>
        <taxon>Alphaproteobacteria</taxon>
        <taxon>Sphingomonadales</taxon>
        <taxon>Sphingomonadaceae</taxon>
        <taxon>Parasphingorhabdus</taxon>
    </lineage>
</organism>
<dbReference type="EMBL" id="BAAAEM010000002">
    <property type="protein sequence ID" value="GAA0477759.1"/>
    <property type="molecule type" value="Genomic_DNA"/>
</dbReference>
<feature type="transmembrane region" description="Helical" evidence="3">
    <location>
        <begin position="193"/>
        <end position="213"/>
    </location>
</feature>
<dbReference type="Pfam" id="PF00990">
    <property type="entry name" value="GGDEF"/>
    <property type="match status" value="1"/>
</dbReference>
<dbReference type="PROSITE" id="PS50887">
    <property type="entry name" value="GGDEF"/>
    <property type="match status" value="1"/>
</dbReference>
<evidence type="ECO:0000256" key="3">
    <source>
        <dbReference type="SAM" id="Phobius"/>
    </source>
</evidence>
<dbReference type="PANTHER" id="PTHR45138">
    <property type="entry name" value="REGULATORY COMPONENTS OF SENSORY TRANSDUCTION SYSTEM"/>
    <property type="match status" value="1"/>
</dbReference>
<comment type="caution">
    <text evidence="5">The sequence shown here is derived from an EMBL/GenBank/DDBJ whole genome shotgun (WGS) entry which is preliminary data.</text>
</comment>